<evidence type="ECO:0000313" key="3">
    <source>
        <dbReference type="Proteomes" id="UP001209878"/>
    </source>
</evidence>
<dbReference type="EMBL" id="JAODUO010001297">
    <property type="protein sequence ID" value="KAK2166911.1"/>
    <property type="molecule type" value="Genomic_DNA"/>
</dbReference>
<proteinExistence type="predicted"/>
<keyword evidence="3" id="KW-1185">Reference proteome</keyword>
<evidence type="ECO:0000256" key="1">
    <source>
        <dbReference type="SAM" id="MobiDB-lite"/>
    </source>
</evidence>
<gene>
    <name evidence="2" type="ORF">NP493_1298g00020</name>
</gene>
<reference evidence="2" key="1">
    <citation type="journal article" date="2023" name="Mol. Biol. Evol.">
        <title>Third-Generation Sequencing Reveals the Adaptive Role of the Epigenome in Three Deep-Sea Polychaetes.</title>
        <authorList>
            <person name="Perez M."/>
            <person name="Aroh O."/>
            <person name="Sun Y."/>
            <person name="Lan Y."/>
            <person name="Juniper S.K."/>
            <person name="Young C.R."/>
            <person name="Angers B."/>
            <person name="Qian P.Y."/>
        </authorList>
    </citation>
    <scope>NUCLEOTIDE SEQUENCE</scope>
    <source>
        <strain evidence="2">R07B-5</strain>
    </source>
</reference>
<accession>A0AAD9K9B9</accession>
<comment type="caution">
    <text evidence="2">The sequence shown here is derived from an EMBL/GenBank/DDBJ whole genome shotgun (WGS) entry which is preliminary data.</text>
</comment>
<dbReference type="AlphaFoldDB" id="A0AAD9K9B9"/>
<name>A0AAD9K9B9_RIDPI</name>
<dbReference type="Proteomes" id="UP001209878">
    <property type="component" value="Unassembled WGS sequence"/>
</dbReference>
<organism evidence="2 3">
    <name type="scientific">Ridgeia piscesae</name>
    <name type="common">Tubeworm</name>
    <dbReference type="NCBI Taxonomy" id="27915"/>
    <lineage>
        <taxon>Eukaryota</taxon>
        <taxon>Metazoa</taxon>
        <taxon>Spiralia</taxon>
        <taxon>Lophotrochozoa</taxon>
        <taxon>Annelida</taxon>
        <taxon>Polychaeta</taxon>
        <taxon>Sedentaria</taxon>
        <taxon>Canalipalpata</taxon>
        <taxon>Sabellida</taxon>
        <taxon>Siboglinidae</taxon>
        <taxon>Ridgeia</taxon>
    </lineage>
</organism>
<feature type="region of interest" description="Disordered" evidence="1">
    <location>
        <begin position="1"/>
        <end position="21"/>
    </location>
</feature>
<sequence>MPNPRRITARHKSQFDSRATGNSDRITRLVHAHCLLFECNENMAETAEVALTRCGRRKQPNPRRKNVALRHHSVAKFHGRPLSLFADEFRLRITSAAGADAGSGMMRYSVGVELHVFLFLSRLTRTPHRKGAAVRMCIFR</sequence>
<evidence type="ECO:0000313" key="2">
    <source>
        <dbReference type="EMBL" id="KAK2166911.1"/>
    </source>
</evidence>
<protein>
    <submittedName>
        <fullName evidence="2">Uncharacterized protein</fullName>
    </submittedName>
</protein>